<dbReference type="PANTHER" id="PTHR43289">
    <property type="entry name" value="MITOGEN-ACTIVATED PROTEIN KINASE KINASE KINASE 20-RELATED"/>
    <property type="match status" value="1"/>
</dbReference>
<feature type="compositionally biased region" description="Low complexity" evidence="5">
    <location>
        <begin position="441"/>
        <end position="456"/>
    </location>
</feature>
<keyword evidence="4" id="KW-0067">ATP-binding</keyword>
<dbReference type="InterPro" id="IPR000719">
    <property type="entry name" value="Prot_kinase_dom"/>
</dbReference>
<dbReference type="Proteomes" id="UP000199167">
    <property type="component" value="Unassembled WGS sequence"/>
</dbReference>
<protein>
    <submittedName>
        <fullName evidence="7">Serine/threonine protein kinase</fullName>
    </submittedName>
</protein>
<feature type="region of interest" description="Disordered" evidence="5">
    <location>
        <begin position="441"/>
        <end position="464"/>
    </location>
</feature>
<dbReference type="GO" id="GO:0004674">
    <property type="term" value="F:protein serine/threonine kinase activity"/>
    <property type="evidence" value="ECO:0007669"/>
    <property type="project" value="UniProtKB-KW"/>
</dbReference>
<keyword evidence="3 7" id="KW-0418">Kinase</keyword>
<feature type="region of interest" description="Disordered" evidence="5">
    <location>
        <begin position="1"/>
        <end position="62"/>
    </location>
</feature>
<dbReference type="GO" id="GO:0005524">
    <property type="term" value="F:ATP binding"/>
    <property type="evidence" value="ECO:0007669"/>
    <property type="project" value="UniProtKB-KW"/>
</dbReference>
<dbReference type="PANTHER" id="PTHR43289:SF34">
    <property type="entry name" value="SERINE_THREONINE-PROTEIN KINASE YBDM-RELATED"/>
    <property type="match status" value="1"/>
</dbReference>
<dbReference type="AlphaFoldDB" id="A0A1I0RHH6"/>
<evidence type="ECO:0000313" key="8">
    <source>
        <dbReference type="Proteomes" id="UP000199167"/>
    </source>
</evidence>
<reference evidence="7 8" key="1">
    <citation type="submission" date="2016-10" db="EMBL/GenBank/DDBJ databases">
        <authorList>
            <person name="de Groot N.N."/>
        </authorList>
    </citation>
    <scope>NUCLEOTIDE SEQUENCE [LARGE SCALE GENOMIC DNA]</scope>
    <source>
        <strain evidence="7 8">DSM 17925</strain>
    </source>
</reference>
<keyword evidence="8" id="KW-1185">Reference proteome</keyword>
<proteinExistence type="predicted"/>
<gene>
    <name evidence="7" type="ORF">SAMN04488515_2668</name>
</gene>
<dbReference type="Gene3D" id="1.10.510.10">
    <property type="entry name" value="Transferase(Phosphotransferase) domain 1"/>
    <property type="match status" value="1"/>
</dbReference>
<dbReference type="CDD" id="cd14014">
    <property type="entry name" value="STKc_PknB_like"/>
    <property type="match status" value="1"/>
</dbReference>
<organism evidence="7 8">
    <name type="scientific">Cognatiyoonia koreensis</name>
    <dbReference type="NCBI Taxonomy" id="364200"/>
    <lineage>
        <taxon>Bacteria</taxon>
        <taxon>Pseudomonadati</taxon>
        <taxon>Pseudomonadota</taxon>
        <taxon>Alphaproteobacteria</taxon>
        <taxon>Rhodobacterales</taxon>
        <taxon>Paracoccaceae</taxon>
        <taxon>Cognatiyoonia</taxon>
    </lineage>
</organism>
<evidence type="ECO:0000256" key="2">
    <source>
        <dbReference type="ARBA" id="ARBA00022741"/>
    </source>
</evidence>
<keyword evidence="1" id="KW-0808">Transferase</keyword>
<evidence type="ECO:0000256" key="3">
    <source>
        <dbReference type="ARBA" id="ARBA00022777"/>
    </source>
</evidence>
<name>A0A1I0RHH6_9RHOB</name>
<dbReference type="EMBL" id="FOIZ01000002">
    <property type="protein sequence ID" value="SEW40126.1"/>
    <property type="molecule type" value="Genomic_DNA"/>
</dbReference>
<evidence type="ECO:0000256" key="4">
    <source>
        <dbReference type="ARBA" id="ARBA00022840"/>
    </source>
</evidence>
<dbReference type="Pfam" id="PF00069">
    <property type="entry name" value="Pkinase"/>
    <property type="match status" value="1"/>
</dbReference>
<dbReference type="Gene3D" id="3.30.200.20">
    <property type="entry name" value="Phosphorylase Kinase, domain 1"/>
    <property type="match status" value="1"/>
</dbReference>
<evidence type="ECO:0000313" key="7">
    <source>
        <dbReference type="EMBL" id="SEW40126.1"/>
    </source>
</evidence>
<evidence type="ECO:0000259" key="6">
    <source>
        <dbReference type="PROSITE" id="PS50011"/>
    </source>
</evidence>
<dbReference type="InterPro" id="IPR008266">
    <property type="entry name" value="Tyr_kinase_AS"/>
</dbReference>
<evidence type="ECO:0000256" key="5">
    <source>
        <dbReference type="SAM" id="MobiDB-lite"/>
    </source>
</evidence>
<dbReference type="SUPFAM" id="SSF56112">
    <property type="entry name" value="Protein kinase-like (PK-like)"/>
    <property type="match status" value="1"/>
</dbReference>
<dbReference type="OrthoDB" id="9801841at2"/>
<dbReference type="RefSeq" id="WP_089995660.1">
    <property type="nucleotide sequence ID" value="NZ_FOIZ01000002.1"/>
</dbReference>
<keyword evidence="7" id="KW-0723">Serine/threonine-protein kinase</keyword>
<sequence length="669" mass="69539">MAEGEDKDPTEDDRTRIAPREADAQPETIILPKDTEEVPAAPRPDVTPPPSQEKSVPIPPGTMINNNYEIKELISAGGMGEVFRGENAFTGDAVAIKIVLNSLANDEKVAALFMREAKVLCQLSDQAIVRYYNFVKDTNLDRFCLIMEFIDGVSLSEEMQEKGGLSVEACKGLIRRLAKGLDRAHSMEVVHRDLSPDNVILRGGAIDDAVLIDFGIAKSQTNVESTLHGQLAGKFKYISPEQLGHFGGEVGPRTDIYGLGLLIAAAARGKPLDMGTSVVEAVNARQSVPDLSGIDPELQFILTKMLQPDPADRPARMSDVVALLDVPVSQTTVAPPPAGQTTATLQPATLVPGLRQPPGRSAPATTLSGSLEVTGTSASASPFGTTQAPATIAPQTIAPTSQPHPEPKSRVGLVIALLAVLVGGGSYYGWSTGMFAGADATTPPATPTGATEPTETVSGPDTSTREGFLAAWSEEPCVYVTRIASGPNSGVISALSQSVADFDGLADRYDEAFGARPTVQSQEITAEQCPALALADSLRARGGPAPVLTLDNTEMISGGAIVGRLSDRRGRTTWLALISAAGGVYNLTDRLSEGADGSATFSFALQAEAGSEPTPQLLIAIASESPLIAAAAATDGTTAASLLPLIEAEIAGRGGSNAGASIGVFSLSP</sequence>
<dbReference type="PROSITE" id="PS00109">
    <property type="entry name" value="PROTEIN_KINASE_TYR"/>
    <property type="match status" value="1"/>
</dbReference>
<dbReference type="PROSITE" id="PS50011">
    <property type="entry name" value="PROTEIN_KINASE_DOM"/>
    <property type="match status" value="1"/>
</dbReference>
<feature type="compositionally biased region" description="Pro residues" evidence="5">
    <location>
        <begin position="41"/>
        <end position="51"/>
    </location>
</feature>
<evidence type="ECO:0000256" key="1">
    <source>
        <dbReference type="ARBA" id="ARBA00022679"/>
    </source>
</evidence>
<dbReference type="InterPro" id="IPR011009">
    <property type="entry name" value="Kinase-like_dom_sf"/>
</dbReference>
<feature type="compositionally biased region" description="Basic and acidic residues" evidence="5">
    <location>
        <begin position="12"/>
        <end position="23"/>
    </location>
</feature>
<accession>A0A1I0RHH6</accession>
<feature type="compositionally biased region" description="Acidic residues" evidence="5">
    <location>
        <begin position="1"/>
        <end position="11"/>
    </location>
</feature>
<keyword evidence="2" id="KW-0547">Nucleotide-binding</keyword>
<feature type="domain" description="Protein kinase" evidence="6">
    <location>
        <begin position="68"/>
        <end position="324"/>
    </location>
</feature>
<dbReference type="STRING" id="364200.SAMN04488515_2668"/>